<gene>
    <name evidence="1" type="primary">83</name>
    <name evidence="1" type="ORF">SEA_NICOLE72_83</name>
</gene>
<keyword evidence="2" id="KW-1185">Reference proteome</keyword>
<accession>A0ACD4UHR8</accession>
<name>A0ACD4UHR8_9CAUD</name>
<evidence type="ECO:0000313" key="1">
    <source>
        <dbReference type="EMBL" id="WKW87120.1"/>
    </source>
</evidence>
<dbReference type="Proteomes" id="UP001654554">
    <property type="component" value="Segment"/>
</dbReference>
<organism evidence="1 2">
    <name type="scientific">Microbacterium phage Nicole72</name>
    <dbReference type="NCBI Taxonomy" id="3062838"/>
    <lineage>
        <taxon>Viruses</taxon>
        <taxon>Duplodnaviria</taxon>
        <taxon>Heunggongvirae</taxon>
        <taxon>Uroviricota</taxon>
        <taxon>Caudoviricetes</taxon>
        <taxon>Hodgkinviridae</taxon>
        <taxon>Meganvirus</taxon>
        <taxon>Meganvirus nichole72</taxon>
    </lineage>
</organism>
<protein>
    <submittedName>
        <fullName evidence="1">Uncharacterized protein</fullName>
    </submittedName>
</protein>
<proteinExistence type="predicted"/>
<sequence>MGSQFFDRAASARWAQRQAEVARDKMLRARRPQEWPPPVRDPREEEPPHAEVEQTGWCSWSIRIMHGWMQWGPDGMPFTHVGTRKSAEARARRLLARYTRKYERERQARIEKRRIELVSPEEFQRGVEHARATEQALADLRDPDGAWEREFAALDTRRRSLWRRQRK</sequence>
<evidence type="ECO:0000313" key="2">
    <source>
        <dbReference type="Proteomes" id="UP001654554"/>
    </source>
</evidence>
<dbReference type="EMBL" id="OR159674">
    <property type="protein sequence ID" value="WKW87120.1"/>
    <property type="molecule type" value="Genomic_DNA"/>
</dbReference>
<reference evidence="1" key="1">
    <citation type="submission" date="2023-06" db="EMBL/GenBank/DDBJ databases">
        <authorList>
            <person name="Byrum C.A."/>
            <person name="Fullante V.A."/>
            <person name="Ghosh G."/>
            <person name="Ivey A.L."/>
            <person name="Joby C.P."/>
            <person name="Johnson E."/>
            <person name="Kamil H.A."/>
            <person name="Martinez L."/>
            <person name="Tutelo G.A."/>
            <person name="Wilson D."/>
            <person name="Ziegler A.J."/>
            <person name="Garlena R.A."/>
            <person name="Russell D.A."/>
            <person name="Jacobs-Sera D."/>
            <person name="Hatfull G.F."/>
        </authorList>
    </citation>
    <scope>NUCLEOTIDE SEQUENCE</scope>
</reference>